<dbReference type="Pfam" id="PF13180">
    <property type="entry name" value="PDZ_2"/>
    <property type="match status" value="1"/>
</dbReference>
<dbReference type="SMART" id="SM00245">
    <property type="entry name" value="TSPc"/>
    <property type="match status" value="1"/>
</dbReference>
<dbReference type="SUPFAM" id="SSF50156">
    <property type="entry name" value="PDZ domain-like"/>
    <property type="match status" value="1"/>
</dbReference>
<keyword evidence="7" id="KW-0732">Signal</keyword>
<dbReference type="PANTHER" id="PTHR32060">
    <property type="entry name" value="TAIL-SPECIFIC PROTEASE"/>
    <property type="match status" value="1"/>
</dbReference>
<dbReference type="PROSITE" id="PS50106">
    <property type="entry name" value="PDZ"/>
    <property type="match status" value="1"/>
</dbReference>
<organism evidence="9 10">
    <name type="scientific">Crenobacter caeni</name>
    <dbReference type="NCBI Taxonomy" id="2705474"/>
    <lineage>
        <taxon>Bacteria</taxon>
        <taxon>Pseudomonadati</taxon>
        <taxon>Pseudomonadota</taxon>
        <taxon>Betaproteobacteria</taxon>
        <taxon>Neisseriales</taxon>
        <taxon>Neisseriaceae</taxon>
        <taxon>Crenobacter</taxon>
    </lineage>
</organism>
<evidence type="ECO:0000256" key="3">
    <source>
        <dbReference type="ARBA" id="ARBA00022801"/>
    </source>
</evidence>
<dbReference type="SUPFAM" id="SSF52096">
    <property type="entry name" value="ClpP/crotonase"/>
    <property type="match status" value="1"/>
</dbReference>
<evidence type="ECO:0000256" key="7">
    <source>
        <dbReference type="SAM" id="SignalP"/>
    </source>
</evidence>
<dbReference type="GO" id="GO:0008236">
    <property type="term" value="F:serine-type peptidase activity"/>
    <property type="evidence" value="ECO:0007669"/>
    <property type="project" value="UniProtKB-KW"/>
</dbReference>
<dbReference type="RefSeq" id="WP_163317145.1">
    <property type="nucleotide sequence ID" value="NZ_JAAGAA010000013.1"/>
</dbReference>
<dbReference type="Pfam" id="PF03572">
    <property type="entry name" value="Peptidase_S41"/>
    <property type="match status" value="1"/>
</dbReference>
<dbReference type="NCBIfam" id="TIGR00225">
    <property type="entry name" value="prc"/>
    <property type="match status" value="1"/>
</dbReference>
<dbReference type="GO" id="GO:0006508">
    <property type="term" value="P:proteolysis"/>
    <property type="evidence" value="ECO:0007669"/>
    <property type="project" value="UniProtKB-KW"/>
</dbReference>
<feature type="compositionally biased region" description="Basic and acidic residues" evidence="6">
    <location>
        <begin position="432"/>
        <end position="446"/>
    </location>
</feature>
<feature type="signal peptide" evidence="7">
    <location>
        <begin position="1"/>
        <end position="30"/>
    </location>
</feature>
<evidence type="ECO:0000256" key="2">
    <source>
        <dbReference type="ARBA" id="ARBA00022670"/>
    </source>
</evidence>
<dbReference type="FunFam" id="3.90.226.10:FF:000029">
    <property type="entry name" value="Peptidase, S41 family"/>
    <property type="match status" value="1"/>
</dbReference>
<feature type="chain" id="PRO_5025369412" evidence="7">
    <location>
        <begin position="31"/>
        <end position="472"/>
    </location>
</feature>
<dbReference type="Pfam" id="PF22694">
    <property type="entry name" value="CtpB_N-like"/>
    <property type="match status" value="1"/>
</dbReference>
<dbReference type="GO" id="GO:0004175">
    <property type="term" value="F:endopeptidase activity"/>
    <property type="evidence" value="ECO:0007669"/>
    <property type="project" value="TreeGrafter"/>
</dbReference>
<evidence type="ECO:0000259" key="8">
    <source>
        <dbReference type="PROSITE" id="PS50106"/>
    </source>
</evidence>
<evidence type="ECO:0000256" key="5">
    <source>
        <dbReference type="RuleBase" id="RU004404"/>
    </source>
</evidence>
<keyword evidence="2 5" id="KW-0645">Protease</keyword>
<evidence type="ECO:0000313" key="9">
    <source>
        <dbReference type="EMBL" id="NDV13826.1"/>
    </source>
</evidence>
<dbReference type="Gene3D" id="2.30.42.10">
    <property type="match status" value="1"/>
</dbReference>
<gene>
    <name evidence="9" type="ORF">GZH52_13690</name>
</gene>
<dbReference type="AlphaFoldDB" id="A0A6B2KUA4"/>
<dbReference type="CDD" id="cd06782">
    <property type="entry name" value="cpPDZ_CPP-like"/>
    <property type="match status" value="1"/>
</dbReference>
<dbReference type="InterPro" id="IPR055210">
    <property type="entry name" value="CtpA/B_N"/>
</dbReference>
<dbReference type="GO" id="GO:0030288">
    <property type="term" value="C:outer membrane-bounded periplasmic space"/>
    <property type="evidence" value="ECO:0007669"/>
    <property type="project" value="TreeGrafter"/>
</dbReference>
<dbReference type="InterPro" id="IPR036034">
    <property type="entry name" value="PDZ_sf"/>
</dbReference>
<dbReference type="Proteomes" id="UP000482578">
    <property type="component" value="Unassembled WGS sequence"/>
</dbReference>
<dbReference type="InterPro" id="IPR004447">
    <property type="entry name" value="Peptidase_S41A"/>
</dbReference>
<dbReference type="SMART" id="SM00228">
    <property type="entry name" value="PDZ"/>
    <property type="match status" value="1"/>
</dbReference>
<dbReference type="Gene3D" id="3.90.226.10">
    <property type="entry name" value="2-enoyl-CoA Hydratase, Chain A, domain 1"/>
    <property type="match status" value="1"/>
</dbReference>
<keyword evidence="3 5" id="KW-0378">Hydrolase</keyword>
<reference evidence="9 10" key="1">
    <citation type="submission" date="2020-02" db="EMBL/GenBank/DDBJ databases">
        <authorList>
            <person name="Yang Z."/>
        </authorList>
    </citation>
    <scope>NUCLEOTIDE SEQUENCE [LARGE SCALE GENOMIC DNA]</scope>
    <source>
        <strain evidence="9 10">HX-7-9</strain>
    </source>
</reference>
<sequence length="472" mass="50197">MKKFSLSKIALVTAGAFAGAMLTVSLQAVADKSQPSPLPLNELRTFAEVFGRIKQDYVEPVEDKKLINDAIRGMLTGLDPHSDFMDEEEFKELREGTQGEFGGLGIEIGAEDGLVKVISPIEDTPAQQAGIKSGDLIIKIDDTPVRGLSLTDAVKKMRGKPGSKVTLTVARKTEAKPLVFTLTRAIIKTRSVKSRMLEPGYGYVRVAQFQERTAENLAQALDTLYKDNKAPLKGLVLDLRDDPGGLLNGAVGVAAAFLPKNTLVVYTEGRTEDAKMRLNALPENYLRQGERDYLARLPAGVKEVPLVVLVNAGSASASEIVAGALQDHKRAVVVGTQTFGKGSVQSVLPLAGSGGIKLTTARYFTPNGRSIQAKGITPDVEVAESTVNGVSNPLRVREADLDHHLANPQDKGGAAVGGKPQPATAPAPGGTEPDKPAAPAKDDKGAGNDYQLSQALNILKVQQILMQKQGKN</sequence>
<name>A0A6B2KUA4_9NEIS</name>
<dbReference type="GO" id="GO:0007165">
    <property type="term" value="P:signal transduction"/>
    <property type="evidence" value="ECO:0007669"/>
    <property type="project" value="TreeGrafter"/>
</dbReference>
<comment type="caution">
    <text evidence="9">The sequence shown here is derived from an EMBL/GenBank/DDBJ whole genome shotgun (WGS) entry which is preliminary data.</text>
</comment>
<keyword evidence="10" id="KW-1185">Reference proteome</keyword>
<accession>A0A6B2KUA4</accession>
<proteinExistence type="inferred from homology"/>
<dbReference type="InterPro" id="IPR029045">
    <property type="entry name" value="ClpP/crotonase-like_dom_sf"/>
</dbReference>
<evidence type="ECO:0000256" key="6">
    <source>
        <dbReference type="SAM" id="MobiDB-lite"/>
    </source>
</evidence>
<dbReference type="Gene3D" id="3.30.750.44">
    <property type="match status" value="1"/>
</dbReference>
<dbReference type="CDD" id="cd07560">
    <property type="entry name" value="Peptidase_S41_CPP"/>
    <property type="match status" value="1"/>
</dbReference>
<evidence type="ECO:0000256" key="4">
    <source>
        <dbReference type="ARBA" id="ARBA00022825"/>
    </source>
</evidence>
<dbReference type="InterPro" id="IPR001478">
    <property type="entry name" value="PDZ"/>
</dbReference>
<protein>
    <submittedName>
        <fullName evidence="9">S41 family peptidase</fullName>
    </submittedName>
</protein>
<dbReference type="InterPro" id="IPR005151">
    <property type="entry name" value="Tail-specific_protease"/>
</dbReference>
<comment type="similarity">
    <text evidence="1 5">Belongs to the peptidase S41A family.</text>
</comment>
<evidence type="ECO:0000313" key="10">
    <source>
        <dbReference type="Proteomes" id="UP000482578"/>
    </source>
</evidence>
<keyword evidence="4 5" id="KW-0720">Serine protease</keyword>
<feature type="domain" description="PDZ" evidence="8">
    <location>
        <begin position="90"/>
        <end position="158"/>
    </location>
</feature>
<dbReference type="PANTHER" id="PTHR32060:SF30">
    <property type="entry name" value="CARBOXY-TERMINAL PROCESSING PROTEASE CTPA"/>
    <property type="match status" value="1"/>
</dbReference>
<dbReference type="EMBL" id="JAAGAA010000013">
    <property type="protein sequence ID" value="NDV13826.1"/>
    <property type="molecule type" value="Genomic_DNA"/>
</dbReference>
<evidence type="ECO:0000256" key="1">
    <source>
        <dbReference type="ARBA" id="ARBA00009179"/>
    </source>
</evidence>
<feature type="compositionally biased region" description="Low complexity" evidence="6">
    <location>
        <begin position="417"/>
        <end position="430"/>
    </location>
</feature>
<dbReference type="FunFam" id="2.30.42.10:FF:000063">
    <property type="entry name" value="Peptidase, S41 family"/>
    <property type="match status" value="1"/>
</dbReference>
<feature type="region of interest" description="Disordered" evidence="6">
    <location>
        <begin position="405"/>
        <end position="451"/>
    </location>
</feature>